<dbReference type="PROSITE" id="PS51273">
    <property type="entry name" value="GATASE_TYPE_1"/>
    <property type="match status" value="1"/>
</dbReference>
<accession>A0A1X7PDJ2</accession>
<reference evidence="4" key="1">
    <citation type="submission" date="2017-04" db="EMBL/GenBank/DDBJ databases">
        <authorList>
            <person name="Varghese N."/>
            <person name="Submissions S."/>
        </authorList>
    </citation>
    <scope>NUCLEOTIDE SEQUENCE [LARGE SCALE GENOMIC DNA]</scope>
    <source>
        <strain evidence="4">VKM Ac-2121</strain>
    </source>
</reference>
<feature type="domain" description="Glutamine amidotransferase" evidence="2">
    <location>
        <begin position="13"/>
        <end position="198"/>
    </location>
</feature>
<dbReference type="GO" id="GO:0004049">
    <property type="term" value="F:anthranilate synthase activity"/>
    <property type="evidence" value="ECO:0007669"/>
    <property type="project" value="TreeGrafter"/>
</dbReference>
<dbReference type="NCBIfam" id="TIGR00566">
    <property type="entry name" value="trpG_papA"/>
    <property type="match status" value="1"/>
</dbReference>
<dbReference type="GO" id="GO:0000162">
    <property type="term" value="P:L-tryptophan biosynthetic process"/>
    <property type="evidence" value="ECO:0007669"/>
    <property type="project" value="TreeGrafter"/>
</dbReference>
<dbReference type="GO" id="GO:0005829">
    <property type="term" value="C:cytosol"/>
    <property type="evidence" value="ECO:0007669"/>
    <property type="project" value="TreeGrafter"/>
</dbReference>
<dbReference type="RefSeq" id="WP_244275004.1">
    <property type="nucleotide sequence ID" value="NZ_FXBM01000003.1"/>
</dbReference>
<dbReference type="FunFam" id="3.40.50.880:FF:000003">
    <property type="entry name" value="Anthranilate synthase component II"/>
    <property type="match status" value="1"/>
</dbReference>
<dbReference type="PRINTS" id="PR00099">
    <property type="entry name" value="CPSGATASE"/>
</dbReference>
<dbReference type="Gene3D" id="3.40.50.880">
    <property type="match status" value="1"/>
</dbReference>
<dbReference type="EMBL" id="FXBM01000003">
    <property type="protein sequence ID" value="SMH49237.1"/>
    <property type="molecule type" value="Genomic_DNA"/>
</dbReference>
<gene>
    <name evidence="3" type="ORF">SAMN06295885_3257</name>
</gene>
<proteinExistence type="predicted"/>
<dbReference type="InterPro" id="IPR006221">
    <property type="entry name" value="TrpG/PapA_dom"/>
</dbReference>
<sequence length="204" mass="21603">MIRTGGSSTTRILVVDHHDSFVFTLVDYLRELGAEVQLVEGGDLSAGEAIARAGRSDGVLLSPGPGRPEEATTSLALVQSAVDTGRPLLGVCLGQQVIARALGGRVTTAPVLFHGRTSPVLHDGDRLFAGLPSGFEAMRYHSLAVDRASLPEELEVIATTGEDVVMGVRHRRAPIVGVQFHPESVLTEGGRRLLGNWLGEVRPG</sequence>
<protein>
    <submittedName>
        <fullName evidence="3">Para-aminobenzoate synthetase component 2</fullName>
    </submittedName>
</protein>
<dbReference type="PRINTS" id="PR00096">
    <property type="entry name" value="GATASE"/>
</dbReference>
<dbReference type="InterPro" id="IPR017926">
    <property type="entry name" value="GATASE"/>
</dbReference>
<dbReference type="SUPFAM" id="SSF52317">
    <property type="entry name" value="Class I glutamine amidotransferase-like"/>
    <property type="match status" value="1"/>
</dbReference>
<evidence type="ECO:0000313" key="3">
    <source>
        <dbReference type="EMBL" id="SMH49237.1"/>
    </source>
</evidence>
<evidence type="ECO:0000256" key="1">
    <source>
        <dbReference type="ARBA" id="ARBA00022962"/>
    </source>
</evidence>
<dbReference type="PANTHER" id="PTHR43418">
    <property type="entry name" value="MULTIFUNCTIONAL TRYPTOPHAN BIOSYNTHESIS PROTEIN-RELATED"/>
    <property type="match status" value="1"/>
</dbReference>
<dbReference type="Pfam" id="PF00117">
    <property type="entry name" value="GATase"/>
    <property type="match status" value="1"/>
</dbReference>
<dbReference type="InterPro" id="IPR029062">
    <property type="entry name" value="Class_I_gatase-like"/>
</dbReference>
<dbReference type="CDD" id="cd01743">
    <property type="entry name" value="GATase1_Anthranilate_Synthase"/>
    <property type="match status" value="1"/>
</dbReference>
<dbReference type="PANTHER" id="PTHR43418:SF4">
    <property type="entry name" value="MULTIFUNCTIONAL TRYPTOPHAN BIOSYNTHESIS PROTEIN"/>
    <property type="match status" value="1"/>
</dbReference>
<keyword evidence="1" id="KW-0315">Glutamine amidotransferase</keyword>
<dbReference type="AlphaFoldDB" id="A0A1X7PDJ2"/>
<keyword evidence="4" id="KW-1185">Reference proteome</keyword>
<organism evidence="3 4">
    <name type="scientific">Rathayibacter oskolensis</name>
    <dbReference type="NCBI Taxonomy" id="1891671"/>
    <lineage>
        <taxon>Bacteria</taxon>
        <taxon>Bacillati</taxon>
        <taxon>Actinomycetota</taxon>
        <taxon>Actinomycetes</taxon>
        <taxon>Micrococcales</taxon>
        <taxon>Microbacteriaceae</taxon>
        <taxon>Rathayibacter</taxon>
    </lineage>
</organism>
<evidence type="ECO:0000313" key="4">
    <source>
        <dbReference type="Proteomes" id="UP000193711"/>
    </source>
</evidence>
<dbReference type="Proteomes" id="UP000193711">
    <property type="component" value="Unassembled WGS sequence"/>
</dbReference>
<evidence type="ECO:0000259" key="2">
    <source>
        <dbReference type="Pfam" id="PF00117"/>
    </source>
</evidence>
<name>A0A1X7PDJ2_9MICO</name>
<dbReference type="InterPro" id="IPR050472">
    <property type="entry name" value="Anth_synth/Amidotransfase"/>
</dbReference>
<dbReference type="PRINTS" id="PR00097">
    <property type="entry name" value="ANTSNTHASEII"/>
</dbReference>
<dbReference type="STRING" id="1891671.SAMN06295885_3257"/>